<dbReference type="Proteomes" id="UP000326838">
    <property type="component" value="Unassembled WGS sequence"/>
</dbReference>
<gene>
    <name evidence="2" type="ORF">F6B40_01370</name>
</gene>
<protein>
    <recommendedName>
        <fullName evidence="1">GyrI-like small molecule binding domain-containing protein</fullName>
    </recommendedName>
</protein>
<dbReference type="Pfam" id="PF06445">
    <property type="entry name" value="GyrI-like"/>
    <property type="match status" value="1"/>
</dbReference>
<dbReference type="InterPro" id="IPR029442">
    <property type="entry name" value="GyrI-like"/>
</dbReference>
<name>A0A5N0TN16_9MICO</name>
<dbReference type="EMBL" id="VYUY01000003">
    <property type="protein sequence ID" value="KAA9135861.1"/>
    <property type="molecule type" value="Genomic_DNA"/>
</dbReference>
<evidence type="ECO:0000259" key="1">
    <source>
        <dbReference type="Pfam" id="PF06445"/>
    </source>
</evidence>
<evidence type="ECO:0000313" key="2">
    <source>
        <dbReference type="EMBL" id="KAA9135861.1"/>
    </source>
</evidence>
<keyword evidence="3" id="KW-1185">Reference proteome</keyword>
<accession>A0A5N0TN16</accession>
<evidence type="ECO:0000313" key="3">
    <source>
        <dbReference type="Proteomes" id="UP000326838"/>
    </source>
</evidence>
<organism evidence="2 3">
    <name type="scientific">Microbacterium caowuchunii</name>
    <dbReference type="NCBI Taxonomy" id="2614638"/>
    <lineage>
        <taxon>Bacteria</taxon>
        <taxon>Bacillati</taxon>
        <taxon>Actinomycetota</taxon>
        <taxon>Actinomycetes</taxon>
        <taxon>Micrococcales</taxon>
        <taxon>Microbacteriaceae</taxon>
        <taxon>Microbacterium</taxon>
    </lineage>
</organism>
<dbReference type="RefSeq" id="WP_150891715.1">
    <property type="nucleotide sequence ID" value="NZ_VYUY01000003.1"/>
</dbReference>
<proteinExistence type="predicted"/>
<dbReference type="Gene3D" id="3.20.80.10">
    <property type="entry name" value="Regulatory factor, effector binding domain"/>
    <property type="match status" value="1"/>
</dbReference>
<dbReference type="SUPFAM" id="SSF55136">
    <property type="entry name" value="Probable bacterial effector-binding domain"/>
    <property type="match status" value="1"/>
</dbReference>
<dbReference type="AlphaFoldDB" id="A0A5N0TN16"/>
<dbReference type="InterPro" id="IPR011256">
    <property type="entry name" value="Reg_factor_effector_dom_sf"/>
</dbReference>
<feature type="domain" description="GyrI-like small molecule binding" evidence="1">
    <location>
        <begin position="19"/>
        <end position="194"/>
    </location>
</feature>
<sequence>MKTDLKKELDSYRAAAGVFRFLDIPPLHYLMIDGSGDPNTSPAYRDAVATLFATAYRLKFLSKRELERDYVVMPLEALWSSADMASFTSARDKTRWDWTALMLVPEWIMPEHVTRVRDDLDDGAAPARGILRLQTLDEGTCVQTLHVGSYDDEGPVLRRMHEEVIPGRGMTMTGRHHEIYLNDPRRTEPAKLKTILRQPVTGASAGGAD</sequence>
<reference evidence="3" key="1">
    <citation type="submission" date="2019-09" db="EMBL/GenBank/DDBJ databases">
        <title>Mumia zhuanghuii sp. nov. isolated from the intestinal contents of plateau pika (Ochotona curzoniae) in the Qinghai-Tibet plateau of China.</title>
        <authorList>
            <person name="Tian Z."/>
        </authorList>
    </citation>
    <scope>NUCLEOTIDE SEQUENCE [LARGE SCALE GENOMIC DNA]</scope>
    <source>
        <strain evidence="3">L-033</strain>
    </source>
</reference>
<comment type="caution">
    <text evidence="2">The sequence shown here is derived from an EMBL/GenBank/DDBJ whole genome shotgun (WGS) entry which is preliminary data.</text>
</comment>